<proteinExistence type="predicted"/>
<evidence type="ECO:0000313" key="8">
    <source>
        <dbReference type="Proteomes" id="UP000199052"/>
    </source>
</evidence>
<feature type="domain" description="ANTAR" evidence="5">
    <location>
        <begin position="162"/>
        <end position="223"/>
    </location>
</feature>
<dbReference type="GO" id="GO:0016301">
    <property type="term" value="F:kinase activity"/>
    <property type="evidence" value="ECO:0007669"/>
    <property type="project" value="UniProtKB-KW"/>
</dbReference>
<dbReference type="PROSITE" id="PS50921">
    <property type="entry name" value="ANTAR"/>
    <property type="match status" value="1"/>
</dbReference>
<dbReference type="SUPFAM" id="SSF52172">
    <property type="entry name" value="CheY-like"/>
    <property type="match status" value="1"/>
</dbReference>
<dbReference type="AlphaFoldDB" id="A0A1I2ZJL9"/>
<dbReference type="Proteomes" id="UP000199052">
    <property type="component" value="Unassembled WGS sequence"/>
</dbReference>
<dbReference type="EMBL" id="JACBZA010000001">
    <property type="protein sequence ID" value="NYH82029.1"/>
    <property type="molecule type" value="Genomic_DNA"/>
</dbReference>
<evidence type="ECO:0000256" key="4">
    <source>
        <dbReference type="ARBA" id="ARBA00023163"/>
    </source>
</evidence>
<keyword evidence="2" id="KW-0418">Kinase</keyword>
<dbReference type="Pfam" id="PF13185">
    <property type="entry name" value="GAF_2"/>
    <property type="match status" value="1"/>
</dbReference>
<dbReference type="SUPFAM" id="SSF55781">
    <property type="entry name" value="GAF domain-like"/>
    <property type="match status" value="1"/>
</dbReference>
<dbReference type="Gene3D" id="1.10.10.10">
    <property type="entry name" value="Winged helix-like DNA-binding domain superfamily/Winged helix DNA-binding domain"/>
    <property type="match status" value="1"/>
</dbReference>
<dbReference type="InterPro" id="IPR005561">
    <property type="entry name" value="ANTAR"/>
</dbReference>
<dbReference type="InterPro" id="IPR029016">
    <property type="entry name" value="GAF-like_dom_sf"/>
</dbReference>
<dbReference type="EMBL" id="FOOI01000016">
    <property type="protein sequence ID" value="SFH37934.1"/>
    <property type="molecule type" value="Genomic_DNA"/>
</dbReference>
<dbReference type="InterPro" id="IPR003018">
    <property type="entry name" value="GAF"/>
</dbReference>
<evidence type="ECO:0000313" key="7">
    <source>
        <dbReference type="EMBL" id="SFH37934.1"/>
    </source>
</evidence>
<evidence type="ECO:0000256" key="2">
    <source>
        <dbReference type="ARBA" id="ARBA00022777"/>
    </source>
</evidence>
<keyword evidence="3" id="KW-0805">Transcription regulation</keyword>
<evidence type="ECO:0000313" key="9">
    <source>
        <dbReference type="Proteomes" id="UP000533017"/>
    </source>
</evidence>
<reference evidence="7 8" key="1">
    <citation type="submission" date="2016-10" db="EMBL/GenBank/DDBJ databases">
        <authorList>
            <person name="de Groot N.N."/>
        </authorList>
    </citation>
    <scope>NUCLEOTIDE SEQUENCE [LARGE SCALE GENOMIC DNA]</scope>
    <source>
        <strain evidence="7 8">CPCC 202808</strain>
    </source>
</reference>
<dbReference type="GO" id="GO:0003723">
    <property type="term" value="F:RNA binding"/>
    <property type="evidence" value="ECO:0007669"/>
    <property type="project" value="InterPro"/>
</dbReference>
<dbReference type="PIRSF" id="PIRSF036625">
    <property type="entry name" value="GAF_ANTAR"/>
    <property type="match status" value="1"/>
</dbReference>
<name>A0A1I2ZJL9_9ACTN</name>
<dbReference type="Pfam" id="PF03861">
    <property type="entry name" value="ANTAR"/>
    <property type="match status" value="1"/>
</dbReference>
<keyword evidence="9" id="KW-1185">Reference proteome</keyword>
<dbReference type="SMART" id="SM01012">
    <property type="entry name" value="ANTAR"/>
    <property type="match status" value="1"/>
</dbReference>
<protein>
    <submittedName>
        <fullName evidence="7">GAF domain-containing protein</fullName>
    </submittedName>
</protein>
<dbReference type="InterPro" id="IPR011006">
    <property type="entry name" value="CheY-like_superfamily"/>
</dbReference>
<evidence type="ECO:0000256" key="1">
    <source>
        <dbReference type="ARBA" id="ARBA00022679"/>
    </source>
</evidence>
<dbReference type="OrthoDB" id="7466251at2"/>
<dbReference type="InterPro" id="IPR012074">
    <property type="entry name" value="GAF_ANTAR"/>
</dbReference>
<sequence length="238" mass="25324">MDGADDQRLTDALDGFTHALSSNESPESSLGRLTRAAVTAVPGAVAAGVTLRDQQGSLDSFAVTDDFVLHVDAVQYRFGEGPCVASLRSGPVHLVSDLATDPRWPAFAPAAVALGVGGMLSAHVFAWDGTAGSLNFYADRPDAFAAGAESAGRLYASQLAMMFALSRQPTRLQDALISRTEIATAIGIMMERHRVDKEHALSLLRQRCQSRNLTLREVARQVVQPRQSPNPPGQDVGA</sequence>
<evidence type="ECO:0000259" key="5">
    <source>
        <dbReference type="PROSITE" id="PS50921"/>
    </source>
</evidence>
<keyword evidence="1" id="KW-0808">Transferase</keyword>
<dbReference type="InterPro" id="IPR036388">
    <property type="entry name" value="WH-like_DNA-bd_sf"/>
</dbReference>
<evidence type="ECO:0000313" key="6">
    <source>
        <dbReference type="EMBL" id="NYH82029.1"/>
    </source>
</evidence>
<keyword evidence="4" id="KW-0804">Transcription</keyword>
<dbReference type="Gene3D" id="3.30.450.40">
    <property type="match status" value="1"/>
</dbReference>
<reference evidence="6 9" key="2">
    <citation type="submission" date="2020-07" db="EMBL/GenBank/DDBJ databases">
        <title>Sequencing the genomes of 1000 actinobacteria strains.</title>
        <authorList>
            <person name="Klenk H.-P."/>
        </authorList>
    </citation>
    <scope>NUCLEOTIDE SEQUENCE [LARGE SCALE GENOMIC DNA]</scope>
    <source>
        <strain evidence="6 9">DSM 45117</strain>
    </source>
</reference>
<evidence type="ECO:0000256" key="3">
    <source>
        <dbReference type="ARBA" id="ARBA00023015"/>
    </source>
</evidence>
<dbReference type="RefSeq" id="WP_092887550.1">
    <property type="nucleotide sequence ID" value="NZ_FOOI01000016.1"/>
</dbReference>
<dbReference type="Proteomes" id="UP000533017">
    <property type="component" value="Unassembled WGS sequence"/>
</dbReference>
<accession>A0A1I2ZJL9</accession>
<dbReference type="STRING" id="504797.SAMN05421678_116142"/>
<gene>
    <name evidence="6" type="ORF">FHR37_000880</name>
    <name evidence="7" type="ORF">SAMN05421678_116142</name>
</gene>
<organism evidence="7 8">
    <name type="scientific">Actinopolymorpha cephalotaxi</name>
    <dbReference type="NCBI Taxonomy" id="504797"/>
    <lineage>
        <taxon>Bacteria</taxon>
        <taxon>Bacillati</taxon>
        <taxon>Actinomycetota</taxon>
        <taxon>Actinomycetes</taxon>
        <taxon>Propionibacteriales</taxon>
        <taxon>Actinopolymorphaceae</taxon>
        <taxon>Actinopolymorpha</taxon>
    </lineage>
</organism>